<evidence type="ECO:0000313" key="1">
    <source>
        <dbReference type="EMBL" id="GET91868.1"/>
    </source>
</evidence>
<organism evidence="1 2">
    <name type="scientific">Leishmania tarentolae</name>
    <name type="common">Sauroleishmania tarentolae</name>
    <dbReference type="NCBI Taxonomy" id="5689"/>
    <lineage>
        <taxon>Eukaryota</taxon>
        <taxon>Discoba</taxon>
        <taxon>Euglenozoa</taxon>
        <taxon>Kinetoplastea</taxon>
        <taxon>Metakinetoplastina</taxon>
        <taxon>Trypanosomatida</taxon>
        <taxon>Trypanosomatidae</taxon>
        <taxon>Leishmaniinae</taxon>
        <taxon>Leishmania</taxon>
        <taxon>lizard Leishmania</taxon>
    </lineage>
</organism>
<dbReference type="Proteomes" id="UP000419144">
    <property type="component" value="Unassembled WGS sequence"/>
</dbReference>
<sequence>MNVNVLPVSFSPVALGLCGVDNSVRRPLPPCARGGSVGDECLTAVVLLGIKGGGGLKVIAVAPFTFRADSRAERLLPLARRNWAQRLHHPRLLVTLKNDVRRKYGKHGRLQVRLQLSNCFLYDVVSDCDRSGG</sequence>
<name>A0A640KR54_LEITA</name>
<protein>
    <submittedName>
        <fullName evidence="1">Uncharacterized protein</fullName>
    </submittedName>
</protein>
<reference evidence="1" key="1">
    <citation type="submission" date="2019-11" db="EMBL/GenBank/DDBJ databases">
        <title>Leishmania tarentolae CDS.</title>
        <authorList>
            <person name="Goto Y."/>
            <person name="Yamagishi J."/>
        </authorList>
    </citation>
    <scope>NUCLEOTIDE SEQUENCE [LARGE SCALE GENOMIC DNA]</scope>
    <source>
        <strain evidence="1">Parrot Tar II</strain>
    </source>
</reference>
<comment type="caution">
    <text evidence="1">The sequence shown here is derived from an EMBL/GenBank/DDBJ whole genome shotgun (WGS) entry which is preliminary data.</text>
</comment>
<proteinExistence type="predicted"/>
<gene>
    <name evidence="1" type="ORF">LtaPh_3313451</name>
</gene>
<dbReference type="AlphaFoldDB" id="A0A640KR54"/>
<dbReference type="VEuPathDB" id="TriTrypDB:LtaPh_3313451"/>
<dbReference type="EMBL" id="BLBS01000051">
    <property type="protein sequence ID" value="GET91868.1"/>
    <property type="molecule type" value="Genomic_DNA"/>
</dbReference>
<accession>A0A640KR54</accession>
<keyword evidence="2" id="KW-1185">Reference proteome</keyword>
<evidence type="ECO:0000313" key="2">
    <source>
        <dbReference type="Proteomes" id="UP000419144"/>
    </source>
</evidence>